<dbReference type="OrthoDB" id="2020732at2759"/>
<dbReference type="GO" id="GO:0009941">
    <property type="term" value="C:chloroplast envelope"/>
    <property type="evidence" value="ECO:0007669"/>
    <property type="project" value="TreeGrafter"/>
</dbReference>
<name>A0A9N7NX71_STRHE</name>
<evidence type="ECO:0000313" key="2">
    <source>
        <dbReference type="EMBL" id="CAA0838170.1"/>
    </source>
</evidence>
<dbReference type="EMBL" id="CACSLK010030875">
    <property type="protein sequence ID" value="CAA0838170.1"/>
    <property type="molecule type" value="Genomic_DNA"/>
</dbReference>
<feature type="transmembrane region" description="Helical" evidence="1">
    <location>
        <begin position="131"/>
        <end position="148"/>
    </location>
</feature>
<proteinExistence type="predicted"/>
<comment type="caution">
    <text evidence="2">The sequence shown here is derived from an EMBL/GenBank/DDBJ whole genome shotgun (WGS) entry which is preliminary data.</text>
</comment>
<dbReference type="PANTHER" id="PTHR36408:SF1">
    <property type="entry name" value="TRANSMEMBRANE PROTEIN"/>
    <property type="match status" value="1"/>
</dbReference>
<feature type="transmembrane region" description="Helical" evidence="1">
    <location>
        <begin position="90"/>
        <end position="111"/>
    </location>
</feature>
<organism evidence="2 3">
    <name type="scientific">Striga hermonthica</name>
    <name type="common">Purple witchweed</name>
    <name type="synonym">Buchnera hermonthica</name>
    <dbReference type="NCBI Taxonomy" id="68872"/>
    <lineage>
        <taxon>Eukaryota</taxon>
        <taxon>Viridiplantae</taxon>
        <taxon>Streptophyta</taxon>
        <taxon>Embryophyta</taxon>
        <taxon>Tracheophyta</taxon>
        <taxon>Spermatophyta</taxon>
        <taxon>Magnoliopsida</taxon>
        <taxon>eudicotyledons</taxon>
        <taxon>Gunneridae</taxon>
        <taxon>Pentapetalae</taxon>
        <taxon>asterids</taxon>
        <taxon>lamiids</taxon>
        <taxon>Lamiales</taxon>
        <taxon>Orobanchaceae</taxon>
        <taxon>Buchnereae</taxon>
        <taxon>Striga</taxon>
    </lineage>
</organism>
<keyword evidence="1" id="KW-0472">Membrane</keyword>
<dbReference type="PANTHER" id="PTHR36408">
    <property type="entry name" value="TRANSMEMBRANE PROTEIN"/>
    <property type="match status" value="1"/>
</dbReference>
<dbReference type="Proteomes" id="UP001153555">
    <property type="component" value="Unassembled WGS sequence"/>
</dbReference>
<accession>A0A9N7NX71</accession>
<reference evidence="2" key="1">
    <citation type="submission" date="2019-12" db="EMBL/GenBank/DDBJ databases">
        <authorList>
            <person name="Scholes J."/>
        </authorList>
    </citation>
    <scope>NUCLEOTIDE SEQUENCE</scope>
</reference>
<evidence type="ECO:0000256" key="1">
    <source>
        <dbReference type="SAM" id="Phobius"/>
    </source>
</evidence>
<evidence type="ECO:0000313" key="3">
    <source>
        <dbReference type="Proteomes" id="UP001153555"/>
    </source>
</evidence>
<keyword evidence="3" id="KW-1185">Reference proteome</keyword>
<keyword evidence="1" id="KW-1133">Transmembrane helix</keyword>
<keyword evidence="1" id="KW-0812">Transmembrane</keyword>
<sequence length="322" mass="35253">MSASSYTTMALALDTIFPNKNPALFPRIPTHFSRSPNRFPLPFPDSNFQSRSCRRFFPTQPPRLPAARIHALYGESSPQVAGDGGGNLDAFLSTLEFLSLASSAAVSVYFAVRWGVQKGAGDIGFLGGRVAMWQCVVLVSGLAAGAAIRRRQWRRVCSGVGSSRGSSTYGDSNLLERVERLEEDLRGSATIVQALARRLEKLGIRFRVTRKALKEPIAETAALVQKNSEATRVLAAQEDILEKELGEIQKVLLAMQEQQEKQLELILAIGKAGKLWETGRVKSQLQKASESPTNSPVDSVANLEIDQIESRALQEETSNDRP</sequence>
<gene>
    <name evidence="2" type="ORF">SHERM_04779</name>
</gene>
<protein>
    <submittedName>
        <fullName evidence="2">Uncharacterized protein</fullName>
    </submittedName>
</protein>
<dbReference type="AlphaFoldDB" id="A0A9N7NX71"/>